<keyword evidence="2" id="KW-1133">Transmembrane helix</keyword>
<evidence type="ECO:0000256" key="1">
    <source>
        <dbReference type="SAM" id="MobiDB-lite"/>
    </source>
</evidence>
<dbReference type="EMBL" id="AYLO01000052">
    <property type="protein sequence ID" value="ESS72512.1"/>
    <property type="molecule type" value="Genomic_DNA"/>
</dbReference>
<accession>V5C204</accession>
<protein>
    <submittedName>
        <fullName evidence="3">Uncharacterized protein</fullName>
    </submittedName>
</protein>
<keyword evidence="2" id="KW-0812">Transmembrane</keyword>
<feature type="region of interest" description="Disordered" evidence="1">
    <location>
        <begin position="107"/>
        <end position="144"/>
    </location>
</feature>
<sequence length="177" mass="19188">MSIPLSVRIRSFFARNKYAFWWDHFTDEEKQLRRMDVWELAKVINEARVRNLAGEAEKLIVAEHMLNVRLAQIQAKASWGSGVLGFVGAIIGSALSVALTIALQSPQSPKEAPSAPERASEKHVVAPPVQSAGKPVPQSLKNEPSNKIVEVSLGTKSVVNGLCDGTKAKQANAPVNP</sequence>
<dbReference type="OrthoDB" id="7107954at2"/>
<dbReference type="AlphaFoldDB" id="V5C204"/>
<dbReference type="Proteomes" id="UP000017842">
    <property type="component" value="Unassembled WGS sequence"/>
</dbReference>
<keyword evidence="2" id="KW-0472">Membrane</keyword>
<proteinExistence type="predicted"/>
<name>V5C204_9GAMM</name>
<reference evidence="3 4" key="1">
    <citation type="journal article" date="2013" name="Genome Announc.">
        <title>Draft Genome Sequence of the Methanotrophic Gammaproteobacterium Methyloglobulus morosus DSM 22980 Strain KoM1.</title>
        <authorList>
            <person name="Poehlein A."/>
            <person name="Deutzmann J.S."/>
            <person name="Daniel R."/>
            <person name="Simeonova D.D."/>
        </authorList>
    </citation>
    <scope>NUCLEOTIDE SEQUENCE [LARGE SCALE GENOMIC DNA]</scope>
    <source>
        <strain evidence="3 4">KoM1</strain>
    </source>
</reference>
<feature type="transmembrane region" description="Helical" evidence="2">
    <location>
        <begin position="79"/>
        <end position="103"/>
    </location>
</feature>
<comment type="caution">
    <text evidence="3">The sequence shown here is derived from an EMBL/GenBank/DDBJ whole genome shotgun (WGS) entry which is preliminary data.</text>
</comment>
<organism evidence="3 4">
    <name type="scientific">Methyloglobulus morosus KoM1</name>
    <dbReference type="NCBI Taxonomy" id="1116472"/>
    <lineage>
        <taxon>Bacteria</taxon>
        <taxon>Pseudomonadati</taxon>
        <taxon>Pseudomonadota</taxon>
        <taxon>Gammaproteobacteria</taxon>
        <taxon>Methylococcales</taxon>
        <taxon>Methylococcaceae</taxon>
        <taxon>Methyloglobulus</taxon>
    </lineage>
</organism>
<keyword evidence="4" id="KW-1185">Reference proteome</keyword>
<dbReference type="RefSeq" id="WP_023494444.1">
    <property type="nucleotide sequence ID" value="NZ_AYLO01000052.1"/>
</dbReference>
<evidence type="ECO:0000313" key="4">
    <source>
        <dbReference type="Proteomes" id="UP000017842"/>
    </source>
</evidence>
<evidence type="ECO:0000256" key="2">
    <source>
        <dbReference type="SAM" id="Phobius"/>
    </source>
</evidence>
<gene>
    <name evidence="3" type="ORF">MGMO_54c00010</name>
</gene>
<evidence type="ECO:0000313" key="3">
    <source>
        <dbReference type="EMBL" id="ESS72512.1"/>
    </source>
</evidence>